<dbReference type="InterPro" id="IPR036561">
    <property type="entry name" value="MAM33_sf"/>
</dbReference>
<evidence type="ECO:0000256" key="1">
    <source>
        <dbReference type="ARBA" id="ARBA00005457"/>
    </source>
</evidence>
<dbReference type="OrthoDB" id="278212at2759"/>
<dbReference type="GO" id="GO:0005759">
    <property type="term" value="C:mitochondrial matrix"/>
    <property type="evidence" value="ECO:0007669"/>
    <property type="project" value="InterPro"/>
</dbReference>
<dbReference type="SUPFAM" id="SSF54529">
    <property type="entry name" value="Mitochondrial glycoprotein MAM33-like"/>
    <property type="match status" value="1"/>
</dbReference>
<proteinExistence type="inferred from homology"/>
<protein>
    <submittedName>
        <fullName evidence="2">Complement component 1 Q subcomponent-binding protein</fullName>
    </submittedName>
</protein>
<evidence type="ECO:0000313" key="2">
    <source>
        <dbReference type="EMBL" id="PBC33901.1"/>
    </source>
</evidence>
<dbReference type="EMBL" id="KZ288194">
    <property type="protein sequence ID" value="PBC33901.1"/>
    <property type="molecule type" value="Genomic_DNA"/>
</dbReference>
<keyword evidence="3" id="KW-1185">Reference proteome</keyword>
<name>A0A2A3ES83_APICC</name>
<comment type="similarity">
    <text evidence="1">Belongs to the MAM33 family.</text>
</comment>
<dbReference type="Gene3D" id="3.10.280.10">
    <property type="entry name" value="Mitochondrial glycoprotein"/>
    <property type="match status" value="1"/>
</dbReference>
<dbReference type="PANTHER" id="PTHR10826:SF1">
    <property type="entry name" value="COMPLEMENT COMPONENT 1 Q SUBCOMPONENT-BINDING PROTEIN, MITOCHONDRIAL"/>
    <property type="match status" value="1"/>
</dbReference>
<dbReference type="Pfam" id="PF02330">
    <property type="entry name" value="MAM33"/>
    <property type="match status" value="1"/>
</dbReference>
<sequence>MNGIIRNTLRPSIIKNLFSTTSSTGITCNQLRTLWNVSRQTQITSIVPIKLFKHQNVFCNYNCCRNSHSKAEKELVEFLAEEIIAEKKAQKLKTIPTELDGFKVSLDGADVNLEKKQDNEIIRISFNINHTVDSESEPNVEMTNDNPDIGDMKSKPSFTIDIIRGNQTLGFTCSFNNEPGASGANESYSQYYLISDDIFGIDEITLYTGEHTDKVYAVAGEIIDGYLYDLLMNYLEEKGISNEFAEKLIDLSTSYEHTAYVSLLEGLSKFTSGK</sequence>
<dbReference type="STRING" id="94128.A0A2A3ES83"/>
<dbReference type="Proteomes" id="UP000242457">
    <property type="component" value="Unassembled WGS sequence"/>
</dbReference>
<dbReference type="InterPro" id="IPR003428">
    <property type="entry name" value="MAM33"/>
</dbReference>
<dbReference type="PANTHER" id="PTHR10826">
    <property type="entry name" value="COMPLEMENT COMPONENT 1"/>
    <property type="match status" value="1"/>
</dbReference>
<dbReference type="FunFam" id="3.10.280.10:FF:000005">
    <property type="entry name" value="Glycoprotein gC1qBP, putative"/>
    <property type="match status" value="1"/>
</dbReference>
<dbReference type="AlphaFoldDB" id="A0A2A3ES83"/>
<accession>A0A2A3ES83</accession>
<organism evidence="2 3">
    <name type="scientific">Apis cerana cerana</name>
    <name type="common">Oriental honeybee</name>
    <dbReference type="NCBI Taxonomy" id="94128"/>
    <lineage>
        <taxon>Eukaryota</taxon>
        <taxon>Metazoa</taxon>
        <taxon>Ecdysozoa</taxon>
        <taxon>Arthropoda</taxon>
        <taxon>Hexapoda</taxon>
        <taxon>Insecta</taxon>
        <taxon>Pterygota</taxon>
        <taxon>Neoptera</taxon>
        <taxon>Endopterygota</taxon>
        <taxon>Hymenoptera</taxon>
        <taxon>Apocrita</taxon>
        <taxon>Aculeata</taxon>
        <taxon>Apoidea</taxon>
        <taxon>Anthophila</taxon>
        <taxon>Apidae</taxon>
        <taxon>Apis</taxon>
    </lineage>
</organism>
<reference evidence="2 3" key="1">
    <citation type="submission" date="2014-07" db="EMBL/GenBank/DDBJ databases">
        <title>Genomic and transcriptomic analysis on Apis cerana provide comprehensive insights into honey bee biology.</title>
        <authorList>
            <person name="Diao Q."/>
            <person name="Sun L."/>
            <person name="Zheng H."/>
            <person name="Zheng H."/>
            <person name="Xu S."/>
            <person name="Wang S."/>
            <person name="Zeng Z."/>
            <person name="Hu F."/>
            <person name="Su S."/>
            <person name="Wu J."/>
        </authorList>
    </citation>
    <scope>NUCLEOTIDE SEQUENCE [LARGE SCALE GENOMIC DNA]</scope>
    <source>
        <tissue evidence="2">Pupae without intestine</tissue>
    </source>
</reference>
<gene>
    <name evidence="2" type="ORF">APICC_00088</name>
</gene>
<dbReference type="GO" id="GO:0042256">
    <property type="term" value="P:cytosolic ribosome assembly"/>
    <property type="evidence" value="ECO:0007669"/>
    <property type="project" value="TreeGrafter"/>
</dbReference>
<evidence type="ECO:0000313" key="3">
    <source>
        <dbReference type="Proteomes" id="UP000242457"/>
    </source>
</evidence>